<organism evidence="3 4">
    <name type="scientific">Orrella marina</name>
    <dbReference type="NCBI Taxonomy" id="2163011"/>
    <lineage>
        <taxon>Bacteria</taxon>
        <taxon>Pseudomonadati</taxon>
        <taxon>Pseudomonadota</taxon>
        <taxon>Betaproteobacteria</taxon>
        <taxon>Burkholderiales</taxon>
        <taxon>Alcaligenaceae</taxon>
        <taxon>Orrella</taxon>
    </lineage>
</organism>
<evidence type="ECO:0000259" key="1">
    <source>
        <dbReference type="Pfam" id="PF09828"/>
    </source>
</evidence>
<dbReference type="Pfam" id="PF09828">
    <property type="entry name" value="ChrB_C"/>
    <property type="match status" value="1"/>
</dbReference>
<accession>A0A2R4XLS5</accession>
<dbReference type="KEGG" id="boz:DBV39_14580"/>
<reference evidence="3 4" key="1">
    <citation type="submission" date="2018-04" db="EMBL/GenBank/DDBJ databases">
        <title>Bordetella sp. HZ20 isolated from seawater.</title>
        <authorList>
            <person name="Sun C."/>
        </authorList>
    </citation>
    <scope>NUCLEOTIDE SEQUENCE [LARGE SCALE GENOMIC DNA]</scope>
    <source>
        <strain evidence="3 4">HZ20</strain>
    </source>
</reference>
<keyword evidence="4" id="KW-1185">Reference proteome</keyword>
<name>A0A2R4XLS5_9BURK</name>
<sequence length="309" mass="34494">MKWLLIIVTLSTENATARMRIWRALRSAGAAALRDGVYLLPDLADHYDKLRCLAEDVLQSGGDAHVLRTSESTTSHFSMLFDRSRDYELLIRDVADLRSQLTPNTVRQTIKEARKLRSRYTRVVQIDFFPGLSQGNADSALIELETAVNHALSANEPISIAATTVSLDTSAYQGKTWATRQRPWVDRLASAWLIGRFIDSNPRFLWLSSPEDCPSDAIGYDFDGATFTHATNRVTFETLVESFGLRQPALLRLGTLVHYLDVGGEQPSDAPGIESVLMGLREIHLVDDALLDATNQVFDSLYQTYAKES</sequence>
<dbReference type="AlphaFoldDB" id="A0A2R4XLS5"/>
<dbReference type="Proteomes" id="UP000244571">
    <property type="component" value="Chromosome"/>
</dbReference>
<feature type="domain" description="ChrB N-terminal" evidence="2">
    <location>
        <begin position="18"/>
        <end position="102"/>
    </location>
</feature>
<dbReference type="EMBL" id="CP028901">
    <property type="protein sequence ID" value="AWB34746.1"/>
    <property type="molecule type" value="Genomic_DNA"/>
</dbReference>
<dbReference type="Pfam" id="PF20229">
    <property type="entry name" value="ChrB_N"/>
    <property type="match status" value="1"/>
</dbReference>
<evidence type="ECO:0000313" key="3">
    <source>
        <dbReference type="EMBL" id="AWB34746.1"/>
    </source>
</evidence>
<proteinExistence type="predicted"/>
<evidence type="ECO:0000259" key="2">
    <source>
        <dbReference type="Pfam" id="PF20229"/>
    </source>
</evidence>
<gene>
    <name evidence="3" type="ORF">DBV39_14580</name>
</gene>
<dbReference type="InterPro" id="IPR018634">
    <property type="entry name" value="ChrB_C"/>
</dbReference>
<dbReference type="InterPro" id="IPR046858">
    <property type="entry name" value="ChrB_N"/>
</dbReference>
<feature type="domain" description="ChrB C-terminal" evidence="1">
    <location>
        <begin position="177"/>
        <end position="304"/>
    </location>
</feature>
<evidence type="ECO:0000313" key="4">
    <source>
        <dbReference type="Proteomes" id="UP000244571"/>
    </source>
</evidence>
<protein>
    <submittedName>
        <fullName evidence="3">Chromate resistance protein</fullName>
    </submittedName>
</protein>
<dbReference type="OrthoDB" id="6605953at2"/>